<dbReference type="PANTHER" id="PTHR48078">
    <property type="entry name" value="THREONINE DEHYDRATASE, MITOCHONDRIAL-RELATED"/>
    <property type="match status" value="1"/>
</dbReference>
<dbReference type="GO" id="GO:0003941">
    <property type="term" value="F:L-serine ammonia-lyase activity"/>
    <property type="evidence" value="ECO:0007669"/>
    <property type="project" value="TreeGrafter"/>
</dbReference>
<dbReference type="Proteomes" id="UP001311915">
    <property type="component" value="Unassembled WGS sequence"/>
</dbReference>
<dbReference type="InterPro" id="IPR045865">
    <property type="entry name" value="ACT-like_dom_sf"/>
</dbReference>
<keyword evidence="7" id="KW-0150">Chloroplast</keyword>
<dbReference type="GO" id="GO:0009507">
    <property type="term" value="C:chloroplast"/>
    <property type="evidence" value="ECO:0007669"/>
    <property type="project" value="UniProtKB-SubCell"/>
</dbReference>
<feature type="domain" description="ACT-like" evidence="15">
    <location>
        <begin position="199"/>
        <end position="270"/>
    </location>
</feature>
<keyword evidence="10" id="KW-0934">Plastid</keyword>
<dbReference type="FunFam" id="3.40.1020.10:FF:000003">
    <property type="entry name" value="Threonine dehydratase"/>
    <property type="match status" value="1"/>
</dbReference>
<dbReference type="Pfam" id="PF00585">
    <property type="entry name" value="Thr_dehydrat_C"/>
    <property type="match status" value="1"/>
</dbReference>
<evidence type="ECO:0000256" key="1">
    <source>
        <dbReference type="ARBA" id="ARBA00001274"/>
    </source>
</evidence>
<dbReference type="GO" id="GO:0006567">
    <property type="term" value="P:L-threonine catabolic process"/>
    <property type="evidence" value="ECO:0007669"/>
    <property type="project" value="TreeGrafter"/>
</dbReference>
<dbReference type="InterPro" id="IPR038110">
    <property type="entry name" value="TD_ACT-like_sf"/>
</dbReference>
<dbReference type="GO" id="GO:0009097">
    <property type="term" value="P:isoleucine biosynthetic process"/>
    <property type="evidence" value="ECO:0007669"/>
    <property type="project" value="UniProtKB-KW"/>
</dbReference>
<proteinExistence type="inferred from homology"/>
<evidence type="ECO:0000256" key="6">
    <source>
        <dbReference type="ARBA" id="ARBA00012096"/>
    </source>
</evidence>
<keyword evidence="8" id="KW-0028">Amino-acid biosynthesis</keyword>
<evidence type="ECO:0000256" key="8">
    <source>
        <dbReference type="ARBA" id="ARBA00022605"/>
    </source>
</evidence>
<evidence type="ECO:0000256" key="13">
    <source>
        <dbReference type="ARBA" id="ARBA00023239"/>
    </source>
</evidence>
<sequence length="280" mass="30789">MTLSLYEGHRVKLENVDTFADGVAVAQVGEYTFAKCQELIDGMVLVGNDGIGSAIKDVYDEGRNILETSGALAIAGAAAYCEFYKIKNENIAAIANGANMDFSKLHKVTELAGLGSGKEALLATFVIEQPGSFKTFVGLVGSLNISELTYRFTSERKNALILYRVDVDEKSDLEEMIGKMNSSDMNTLNLSHINIGDEIFCEFTFPEKAGALSKVLDIFCPRWNITLCRYHDQGDINASVLVGFQIPQSEMDEFKNQADKLGYPYELDNINEAFNLVVAE</sequence>
<dbReference type="InterPro" id="IPR001926">
    <property type="entry name" value="TrpB-like_PALP"/>
</dbReference>
<accession>A0AAV9LYK2</accession>
<dbReference type="InterPro" id="IPR001721">
    <property type="entry name" value="TD_ACT-like"/>
</dbReference>
<evidence type="ECO:0000313" key="16">
    <source>
        <dbReference type="EMBL" id="KAK4730855.1"/>
    </source>
</evidence>
<evidence type="ECO:0000256" key="10">
    <source>
        <dbReference type="ARBA" id="ARBA00022640"/>
    </source>
</evidence>
<keyword evidence="13" id="KW-0456">Lyase</keyword>
<organism evidence="16 17">
    <name type="scientific">Solanum pinnatisectum</name>
    <name type="common">tansyleaf nightshade</name>
    <dbReference type="NCBI Taxonomy" id="50273"/>
    <lineage>
        <taxon>Eukaryota</taxon>
        <taxon>Viridiplantae</taxon>
        <taxon>Streptophyta</taxon>
        <taxon>Embryophyta</taxon>
        <taxon>Tracheophyta</taxon>
        <taxon>Spermatophyta</taxon>
        <taxon>Magnoliopsida</taxon>
        <taxon>eudicotyledons</taxon>
        <taxon>Gunneridae</taxon>
        <taxon>Pentapetalae</taxon>
        <taxon>asterids</taxon>
        <taxon>lamiids</taxon>
        <taxon>Solanales</taxon>
        <taxon>Solanaceae</taxon>
        <taxon>Solanoideae</taxon>
        <taxon>Solaneae</taxon>
        <taxon>Solanum</taxon>
    </lineage>
</organism>
<dbReference type="EMBL" id="JAWPEI010000003">
    <property type="protein sequence ID" value="KAK4730855.1"/>
    <property type="molecule type" value="Genomic_DNA"/>
</dbReference>
<dbReference type="GO" id="GO:0004794">
    <property type="term" value="F:threonine deaminase activity"/>
    <property type="evidence" value="ECO:0007669"/>
    <property type="project" value="UniProtKB-EC"/>
</dbReference>
<evidence type="ECO:0000256" key="9">
    <source>
        <dbReference type="ARBA" id="ARBA00022624"/>
    </source>
</evidence>
<evidence type="ECO:0000256" key="3">
    <source>
        <dbReference type="ARBA" id="ARBA00004229"/>
    </source>
</evidence>
<dbReference type="InterPro" id="IPR050147">
    <property type="entry name" value="Ser/Thr_Dehydratase"/>
</dbReference>
<dbReference type="Pfam" id="PF00291">
    <property type="entry name" value="PALP"/>
    <property type="match status" value="1"/>
</dbReference>
<comment type="caution">
    <text evidence="16">The sequence shown here is derived from an EMBL/GenBank/DDBJ whole genome shotgun (WGS) entry which is preliminary data.</text>
</comment>
<feature type="domain" description="ACT-like" evidence="15">
    <location>
        <begin position="120"/>
        <end position="192"/>
    </location>
</feature>
<evidence type="ECO:0000259" key="15">
    <source>
        <dbReference type="PROSITE" id="PS51672"/>
    </source>
</evidence>
<dbReference type="CDD" id="cd04907">
    <property type="entry name" value="ACT_ThrD-I_2"/>
    <property type="match status" value="1"/>
</dbReference>
<gene>
    <name evidence="16" type="ORF">R3W88_023843</name>
</gene>
<dbReference type="AlphaFoldDB" id="A0AAV9LYK2"/>
<evidence type="ECO:0000256" key="5">
    <source>
        <dbReference type="ARBA" id="ARBA00010869"/>
    </source>
</evidence>
<keyword evidence="17" id="KW-1185">Reference proteome</keyword>
<dbReference type="GO" id="GO:0006565">
    <property type="term" value="P:L-serine catabolic process"/>
    <property type="evidence" value="ECO:0007669"/>
    <property type="project" value="TreeGrafter"/>
</dbReference>
<keyword evidence="14" id="KW-0100">Branched-chain amino acid biosynthesis</keyword>
<dbReference type="PANTHER" id="PTHR48078:SF10">
    <property type="entry name" value="THREONINE DEHYDRATASE 2 BIOSYNTHETIC, CHLOROPLASTIC"/>
    <property type="match status" value="1"/>
</dbReference>
<comment type="subcellular location">
    <subcellularLocation>
        <location evidence="3">Plastid</location>
        <location evidence="3">Chloroplast</location>
    </subcellularLocation>
</comment>
<dbReference type="Gene3D" id="3.40.1020.10">
    <property type="entry name" value="Biosynthetic Threonine Deaminase, Domain 3"/>
    <property type="match status" value="1"/>
</dbReference>
<evidence type="ECO:0000256" key="4">
    <source>
        <dbReference type="ARBA" id="ARBA00004810"/>
    </source>
</evidence>
<keyword evidence="12" id="KW-0663">Pyridoxal phosphate</keyword>
<evidence type="ECO:0000256" key="11">
    <source>
        <dbReference type="ARBA" id="ARBA00022737"/>
    </source>
</evidence>
<protein>
    <recommendedName>
        <fullName evidence="6">threonine ammonia-lyase</fullName>
        <ecNumber evidence="6">4.3.1.19</ecNumber>
    </recommendedName>
</protein>
<evidence type="ECO:0000313" key="17">
    <source>
        <dbReference type="Proteomes" id="UP001311915"/>
    </source>
</evidence>
<dbReference type="InterPro" id="IPR036052">
    <property type="entry name" value="TrpB-like_PALP_sf"/>
</dbReference>
<evidence type="ECO:0000256" key="14">
    <source>
        <dbReference type="ARBA" id="ARBA00023304"/>
    </source>
</evidence>
<name>A0AAV9LYK2_9SOLN</name>
<keyword evidence="11" id="KW-0677">Repeat</keyword>
<dbReference type="SUPFAM" id="SSF55021">
    <property type="entry name" value="ACT-like"/>
    <property type="match status" value="1"/>
</dbReference>
<comment type="similarity">
    <text evidence="5">Belongs to the serine/threonine dehydratase family.</text>
</comment>
<comment type="catalytic activity">
    <reaction evidence="1">
        <text>L-threonine = 2-oxobutanoate + NH4(+)</text>
        <dbReference type="Rhea" id="RHEA:22108"/>
        <dbReference type="ChEBI" id="CHEBI:16763"/>
        <dbReference type="ChEBI" id="CHEBI:28938"/>
        <dbReference type="ChEBI" id="CHEBI:57926"/>
        <dbReference type="EC" id="4.3.1.19"/>
    </reaction>
</comment>
<evidence type="ECO:0000256" key="7">
    <source>
        <dbReference type="ARBA" id="ARBA00022528"/>
    </source>
</evidence>
<dbReference type="PROSITE" id="PS51672">
    <property type="entry name" value="ACT_LIKE"/>
    <property type="match status" value="2"/>
</dbReference>
<reference evidence="16 17" key="1">
    <citation type="submission" date="2023-10" db="EMBL/GenBank/DDBJ databases">
        <title>Genome-Wide Identification Analysis in wild type Solanum Pinnatisectum Reveals Some Genes Defensing Phytophthora Infestans.</title>
        <authorList>
            <person name="Sun C."/>
        </authorList>
    </citation>
    <scope>NUCLEOTIDE SEQUENCE [LARGE SCALE GENOMIC DNA]</scope>
    <source>
        <strain evidence="16">LQN</strain>
        <tissue evidence="16">Leaf</tissue>
    </source>
</reference>
<keyword evidence="9" id="KW-0412">Isoleucine biosynthesis</keyword>
<evidence type="ECO:0000256" key="12">
    <source>
        <dbReference type="ARBA" id="ARBA00022898"/>
    </source>
</evidence>
<dbReference type="SUPFAM" id="SSF53686">
    <property type="entry name" value="Tryptophan synthase beta subunit-like PLP-dependent enzymes"/>
    <property type="match status" value="1"/>
</dbReference>
<dbReference type="EC" id="4.3.1.19" evidence="6"/>
<evidence type="ECO:0000256" key="2">
    <source>
        <dbReference type="ARBA" id="ARBA00001933"/>
    </source>
</evidence>
<comment type="cofactor">
    <cofactor evidence="2">
        <name>pyridoxal 5'-phosphate</name>
        <dbReference type="ChEBI" id="CHEBI:597326"/>
    </cofactor>
</comment>
<comment type="pathway">
    <text evidence="4">Amino-acid biosynthesis; L-isoleucine biosynthesis; 2-oxobutanoate from L-threonine: step 1/1.</text>
</comment>
<dbReference type="Gene3D" id="3.40.50.1100">
    <property type="match status" value="1"/>
</dbReference>